<evidence type="ECO:0000313" key="10">
    <source>
        <dbReference type="Proteomes" id="UP000003240"/>
    </source>
</evidence>
<keyword evidence="3" id="KW-0132">Cell division</keyword>
<dbReference type="InterPro" id="IPR034746">
    <property type="entry name" value="POTRA"/>
</dbReference>
<name>F7NMZ5_9FIRM</name>
<keyword evidence="10" id="KW-1185">Reference proteome</keyword>
<dbReference type="Gene3D" id="3.10.20.310">
    <property type="entry name" value="membrane protein fhac"/>
    <property type="match status" value="1"/>
</dbReference>
<dbReference type="RefSeq" id="WP_004098190.1">
    <property type="nucleotide sequence ID" value="NZ_AFGF01000197.1"/>
</dbReference>
<dbReference type="PANTHER" id="PTHR37820">
    <property type="entry name" value="CELL DIVISION PROTEIN DIVIB"/>
    <property type="match status" value="1"/>
</dbReference>
<keyword evidence="6" id="KW-0472">Membrane</keyword>
<sequence>MKNGALVKLLLFAFIFVLATFLFLHSDFFLVGTVSIQGNHHLSKEEILQIAGIPERINIFRLNTTDIANKLLKDLRIYEVKILRKYPATVIINIRERQPLVYLANAYGFVQVDQHGLVLAAFKNIKYFNVPIVTGIRLGNAYTGDTVNLPQLVPVLTYLSLLNERTLAQISEMSFRSPEEYTAYTVHSMAIILGKAERMEEKARLTNEIVKDLENSKARAEYIDLSYISPYVKLKRN</sequence>
<keyword evidence="2" id="KW-1003">Cell membrane</keyword>
<dbReference type="EMBL" id="AFGF01000197">
    <property type="protein sequence ID" value="EGO62573.1"/>
    <property type="molecule type" value="Genomic_DNA"/>
</dbReference>
<dbReference type="PROSITE" id="PS51779">
    <property type="entry name" value="POTRA"/>
    <property type="match status" value="1"/>
</dbReference>
<feature type="domain" description="POTRA" evidence="8">
    <location>
        <begin position="29"/>
        <end position="97"/>
    </location>
</feature>
<dbReference type="Pfam" id="PF03799">
    <property type="entry name" value="FtsQ_DivIB_C"/>
    <property type="match status" value="1"/>
</dbReference>
<proteinExistence type="predicted"/>
<evidence type="ECO:0000313" key="9">
    <source>
        <dbReference type="EMBL" id="EGO62573.1"/>
    </source>
</evidence>
<dbReference type="GO" id="GO:0051301">
    <property type="term" value="P:cell division"/>
    <property type="evidence" value="ECO:0007669"/>
    <property type="project" value="UniProtKB-KW"/>
</dbReference>
<dbReference type="InterPro" id="IPR050487">
    <property type="entry name" value="FtsQ_DivIB"/>
</dbReference>
<comment type="caution">
    <text evidence="9">The sequence shown here is derived from an EMBL/GenBank/DDBJ whole genome shotgun (WGS) entry which is preliminary data.</text>
</comment>
<evidence type="ECO:0000256" key="3">
    <source>
        <dbReference type="ARBA" id="ARBA00022618"/>
    </source>
</evidence>
<evidence type="ECO:0000256" key="4">
    <source>
        <dbReference type="ARBA" id="ARBA00022692"/>
    </source>
</evidence>
<dbReference type="AlphaFoldDB" id="F7NMZ5"/>
<keyword evidence="5" id="KW-1133">Transmembrane helix</keyword>
<protein>
    <submittedName>
        <fullName evidence="9">Polypeptide-transport-associated domain protein FtsQ-type</fullName>
    </submittedName>
</protein>
<dbReference type="InterPro" id="IPR013685">
    <property type="entry name" value="POTRA_FtsQ_type"/>
</dbReference>
<evidence type="ECO:0000256" key="5">
    <source>
        <dbReference type="ARBA" id="ARBA00022989"/>
    </source>
</evidence>
<keyword evidence="4" id="KW-0812">Transmembrane</keyword>
<dbReference type="Proteomes" id="UP000003240">
    <property type="component" value="Unassembled WGS sequence"/>
</dbReference>
<evidence type="ECO:0000259" key="8">
    <source>
        <dbReference type="PROSITE" id="PS51779"/>
    </source>
</evidence>
<evidence type="ECO:0000256" key="2">
    <source>
        <dbReference type="ARBA" id="ARBA00022475"/>
    </source>
</evidence>
<evidence type="ECO:0000256" key="6">
    <source>
        <dbReference type="ARBA" id="ARBA00023136"/>
    </source>
</evidence>
<keyword evidence="7" id="KW-0131">Cell cycle</keyword>
<dbReference type="Pfam" id="PF08478">
    <property type="entry name" value="POTRA_1"/>
    <property type="match status" value="1"/>
</dbReference>
<organism evidence="9 10">
    <name type="scientific">Acetonema longum DSM 6540</name>
    <dbReference type="NCBI Taxonomy" id="1009370"/>
    <lineage>
        <taxon>Bacteria</taxon>
        <taxon>Bacillati</taxon>
        <taxon>Bacillota</taxon>
        <taxon>Negativicutes</taxon>
        <taxon>Acetonemataceae</taxon>
        <taxon>Acetonema</taxon>
    </lineage>
</organism>
<dbReference type="STRING" id="1009370.ALO_17391"/>
<gene>
    <name evidence="9" type="ORF">ALO_17391</name>
</gene>
<reference evidence="9 10" key="1">
    <citation type="journal article" date="2011" name="EMBO J.">
        <title>Structural diversity of bacterial flagellar motors.</title>
        <authorList>
            <person name="Chen S."/>
            <person name="Beeby M."/>
            <person name="Murphy G.E."/>
            <person name="Leadbetter J.R."/>
            <person name="Hendrixson D.R."/>
            <person name="Briegel A."/>
            <person name="Li Z."/>
            <person name="Shi J."/>
            <person name="Tocheva E.I."/>
            <person name="Muller A."/>
            <person name="Dobro M.J."/>
            <person name="Jensen G.J."/>
        </authorList>
    </citation>
    <scope>NUCLEOTIDE SEQUENCE [LARGE SCALE GENOMIC DNA]</scope>
    <source>
        <strain evidence="9 10">DSM 6540</strain>
    </source>
</reference>
<dbReference type="InterPro" id="IPR005548">
    <property type="entry name" value="Cell_div_FtsQ/DivIB_C"/>
</dbReference>
<dbReference type="eggNOG" id="COG1589">
    <property type="taxonomic scope" value="Bacteria"/>
</dbReference>
<comment type="subcellular location">
    <subcellularLocation>
        <location evidence="1">Membrane</location>
    </subcellularLocation>
</comment>
<evidence type="ECO:0000256" key="1">
    <source>
        <dbReference type="ARBA" id="ARBA00004370"/>
    </source>
</evidence>
<dbReference type="GO" id="GO:0005886">
    <property type="term" value="C:plasma membrane"/>
    <property type="evidence" value="ECO:0007669"/>
    <property type="project" value="TreeGrafter"/>
</dbReference>
<evidence type="ECO:0000256" key="7">
    <source>
        <dbReference type="ARBA" id="ARBA00023306"/>
    </source>
</evidence>
<accession>F7NMZ5</accession>
<dbReference type="PANTHER" id="PTHR37820:SF1">
    <property type="entry name" value="CELL DIVISION PROTEIN FTSQ"/>
    <property type="match status" value="1"/>
</dbReference>